<feature type="transmembrane region" description="Helical" evidence="8">
    <location>
        <begin position="173"/>
        <end position="195"/>
    </location>
</feature>
<keyword evidence="5 8" id="KW-0812">Transmembrane</keyword>
<evidence type="ECO:0000256" key="8">
    <source>
        <dbReference type="RuleBase" id="RU362101"/>
    </source>
</evidence>
<feature type="transmembrane region" description="Helical" evidence="8">
    <location>
        <begin position="289"/>
        <end position="311"/>
    </location>
</feature>
<dbReference type="GO" id="GO:0015099">
    <property type="term" value="F:nickel cation transmembrane transporter activity"/>
    <property type="evidence" value="ECO:0007669"/>
    <property type="project" value="UniProtKB-UniRule"/>
</dbReference>
<dbReference type="InterPro" id="IPR004688">
    <property type="entry name" value="Ni/Co_transpt"/>
</dbReference>
<dbReference type="Pfam" id="PF03824">
    <property type="entry name" value="NicO"/>
    <property type="match status" value="1"/>
</dbReference>
<dbReference type="AlphaFoldDB" id="A0A4Y3TVP4"/>
<reference evidence="9 10" key="1">
    <citation type="submission" date="2019-06" db="EMBL/GenBank/DDBJ databases">
        <title>Whole genome shotgun sequence of Acetobacter peroxydans NBRC 13755.</title>
        <authorList>
            <person name="Hosoyama A."/>
            <person name="Uohara A."/>
            <person name="Ohji S."/>
            <person name="Ichikawa N."/>
        </authorList>
    </citation>
    <scope>NUCLEOTIDE SEQUENCE [LARGE SCALE GENOMIC DNA]</scope>
    <source>
        <strain evidence="9 10">NBRC 13755</strain>
    </source>
</reference>
<dbReference type="OrthoDB" id="9776706at2"/>
<proteinExistence type="inferred from homology"/>
<comment type="caution">
    <text evidence="9">The sequence shown here is derived from an EMBL/GenBank/DDBJ whole genome shotgun (WGS) entry which is preliminary data.</text>
</comment>
<feature type="transmembrane region" description="Helical" evidence="8">
    <location>
        <begin position="108"/>
        <end position="132"/>
    </location>
</feature>
<evidence type="ECO:0000256" key="4">
    <source>
        <dbReference type="ARBA" id="ARBA00022596"/>
    </source>
</evidence>
<evidence type="ECO:0000256" key="6">
    <source>
        <dbReference type="ARBA" id="ARBA00022989"/>
    </source>
</evidence>
<dbReference type="GO" id="GO:0005886">
    <property type="term" value="C:plasma membrane"/>
    <property type="evidence" value="ECO:0007669"/>
    <property type="project" value="UniProtKB-SubCell"/>
</dbReference>
<evidence type="ECO:0000256" key="7">
    <source>
        <dbReference type="ARBA" id="ARBA00023136"/>
    </source>
</evidence>
<dbReference type="Proteomes" id="UP000317730">
    <property type="component" value="Unassembled WGS sequence"/>
</dbReference>
<dbReference type="PROSITE" id="PS51257">
    <property type="entry name" value="PROKAR_LIPOPROTEIN"/>
    <property type="match status" value="1"/>
</dbReference>
<gene>
    <name evidence="9" type="ORF">APE01nite_09840</name>
</gene>
<name>A0A4Y3TVP4_9PROT</name>
<keyword evidence="4" id="KW-0533">Nickel</keyword>
<dbReference type="InterPro" id="IPR011541">
    <property type="entry name" value="Ni/Co_transpt_high_affinity"/>
</dbReference>
<evidence type="ECO:0000256" key="3">
    <source>
        <dbReference type="ARBA" id="ARBA00022448"/>
    </source>
</evidence>
<keyword evidence="6 8" id="KW-1133">Transmembrane helix</keyword>
<accession>A0A4Y3TVP4</accession>
<dbReference type="GO" id="GO:0012505">
    <property type="term" value="C:endomembrane system"/>
    <property type="evidence" value="ECO:0007669"/>
    <property type="project" value="UniProtKB-SubCell"/>
</dbReference>
<dbReference type="PANTHER" id="PTHR31611">
    <property type="entry name" value="HIGH-AFFINITY NICKEL TRANSPORT PROTEIN NIC1"/>
    <property type="match status" value="1"/>
</dbReference>
<comment type="subcellular location">
    <subcellularLocation>
        <location evidence="8">Cell membrane</location>
        <topology evidence="8">Multi-pass membrane protein</topology>
    </subcellularLocation>
    <subcellularLocation>
        <location evidence="1">Endomembrane system</location>
        <topology evidence="1">Multi-pass membrane protein</topology>
    </subcellularLocation>
</comment>
<evidence type="ECO:0000313" key="9">
    <source>
        <dbReference type="EMBL" id="GEB85187.1"/>
    </source>
</evidence>
<feature type="transmembrane region" description="Helical" evidence="8">
    <location>
        <begin position="246"/>
        <end position="269"/>
    </location>
</feature>
<dbReference type="RefSeq" id="WP_141375220.1">
    <property type="nucleotide sequence ID" value="NZ_BAPL01000024.1"/>
</dbReference>
<protein>
    <recommendedName>
        <fullName evidence="8">Nickel/cobalt efflux system</fullName>
    </recommendedName>
</protein>
<comment type="similarity">
    <text evidence="2 8">Belongs to the NiCoT transporter (TC 2.A.52) family.</text>
</comment>
<evidence type="ECO:0000256" key="2">
    <source>
        <dbReference type="ARBA" id="ARBA00010892"/>
    </source>
</evidence>
<feature type="transmembrane region" description="Helical" evidence="8">
    <location>
        <begin position="207"/>
        <end position="234"/>
    </location>
</feature>
<feature type="transmembrane region" description="Helical" evidence="8">
    <location>
        <begin position="74"/>
        <end position="96"/>
    </location>
</feature>
<evidence type="ECO:0000256" key="1">
    <source>
        <dbReference type="ARBA" id="ARBA00004127"/>
    </source>
</evidence>
<sequence>MARGRSSLALMTGLCGLNAALWAVAACIGLSAPGLLAPAFVAWTFGLRHALDADHIAAIDVVTRRLLAREHKPILVGLFFSLGHSTVVIVATYALLHLPVRSWLEDWHLVGGMVGGSISIAFLLAMALLNGLAARTQWLSLKAGHPVITRPTGMLIRLLAPVTDMISHERQMYYLGFLFGLGFDTATEIGLLGLATSSHAAAPSWTLMLLPLLFTAAMALMDSLDTVLMIRAWTWSAHSALRRARYTVSVTALSATAAFAVAVLELAQMPGITEWVPLWAATVADMAEAHFPLLGAGLVFLFLGLWGVTALRAARDGRNARQARPRS</sequence>
<keyword evidence="10" id="KW-1185">Reference proteome</keyword>
<dbReference type="EMBL" id="BJMV01000004">
    <property type="protein sequence ID" value="GEB85187.1"/>
    <property type="molecule type" value="Genomic_DNA"/>
</dbReference>
<evidence type="ECO:0000313" key="10">
    <source>
        <dbReference type="Proteomes" id="UP000317730"/>
    </source>
</evidence>
<organism evidence="9 10">
    <name type="scientific">Acetobacter peroxydans</name>
    <dbReference type="NCBI Taxonomy" id="104098"/>
    <lineage>
        <taxon>Bacteria</taxon>
        <taxon>Pseudomonadati</taxon>
        <taxon>Pseudomonadota</taxon>
        <taxon>Alphaproteobacteria</taxon>
        <taxon>Acetobacterales</taxon>
        <taxon>Acetobacteraceae</taxon>
        <taxon>Acetobacter</taxon>
    </lineage>
</organism>
<evidence type="ECO:0000256" key="5">
    <source>
        <dbReference type="ARBA" id="ARBA00022692"/>
    </source>
</evidence>
<keyword evidence="7 8" id="KW-0472">Membrane</keyword>
<keyword evidence="3 8" id="KW-0813">Transport</keyword>
<dbReference type="PANTHER" id="PTHR31611:SF0">
    <property type="entry name" value="HIGH-AFFINITY NICKEL TRANSPORT PROTEIN NIC1"/>
    <property type="match status" value="1"/>
</dbReference>